<reference evidence="1" key="1">
    <citation type="submission" date="2019-08" db="EMBL/GenBank/DDBJ databases">
        <authorList>
            <person name="Kucharzyk K."/>
            <person name="Murdoch R.W."/>
            <person name="Higgins S."/>
            <person name="Loffler F."/>
        </authorList>
    </citation>
    <scope>NUCLEOTIDE SEQUENCE</scope>
</reference>
<comment type="caution">
    <text evidence="1">The sequence shown here is derived from an EMBL/GenBank/DDBJ whole genome shotgun (WGS) entry which is preliminary data.</text>
</comment>
<accession>A0A645BWR3</accession>
<sequence length="51" mass="5964">MVLFENNRREIAGHTGENNRILLSNKQTCNQIKKDLLCHKTIVTKFVEIDH</sequence>
<gene>
    <name evidence="1" type="ORF">SDC9_116495</name>
</gene>
<organism evidence="1">
    <name type="scientific">bioreactor metagenome</name>
    <dbReference type="NCBI Taxonomy" id="1076179"/>
    <lineage>
        <taxon>unclassified sequences</taxon>
        <taxon>metagenomes</taxon>
        <taxon>ecological metagenomes</taxon>
    </lineage>
</organism>
<protein>
    <submittedName>
        <fullName evidence="1">Uncharacterized protein</fullName>
    </submittedName>
</protein>
<evidence type="ECO:0000313" key="1">
    <source>
        <dbReference type="EMBL" id="MPM69548.1"/>
    </source>
</evidence>
<dbReference type="EMBL" id="VSSQ01022943">
    <property type="protein sequence ID" value="MPM69548.1"/>
    <property type="molecule type" value="Genomic_DNA"/>
</dbReference>
<dbReference type="AlphaFoldDB" id="A0A645BWR3"/>
<name>A0A645BWR3_9ZZZZ</name>
<proteinExistence type="predicted"/>